<proteinExistence type="predicted"/>
<dbReference type="SUPFAM" id="SSF56112">
    <property type="entry name" value="Protein kinase-like (PK-like)"/>
    <property type="match status" value="1"/>
</dbReference>
<accession>A0A5J4RAZ4</accession>
<dbReference type="EMBL" id="SNRW01042904">
    <property type="protein sequence ID" value="KAA6330151.1"/>
    <property type="molecule type" value="Genomic_DNA"/>
</dbReference>
<dbReference type="Proteomes" id="UP000324800">
    <property type="component" value="Unassembled WGS sequence"/>
</dbReference>
<dbReference type="Gene3D" id="3.30.200.20">
    <property type="entry name" value="Phosphorylase Kinase, domain 1"/>
    <property type="match status" value="1"/>
</dbReference>
<evidence type="ECO:0008006" key="3">
    <source>
        <dbReference type="Google" id="ProtNLM"/>
    </source>
</evidence>
<organism evidence="1 2">
    <name type="scientific">Streblomastix strix</name>
    <dbReference type="NCBI Taxonomy" id="222440"/>
    <lineage>
        <taxon>Eukaryota</taxon>
        <taxon>Metamonada</taxon>
        <taxon>Preaxostyla</taxon>
        <taxon>Oxymonadida</taxon>
        <taxon>Streblomastigidae</taxon>
        <taxon>Streblomastix</taxon>
    </lineage>
</organism>
<gene>
    <name evidence="1" type="ORF">EZS28_053531</name>
</gene>
<feature type="non-terminal residue" evidence="1">
    <location>
        <position position="68"/>
    </location>
</feature>
<protein>
    <recommendedName>
        <fullName evidence="3">Protein kinase domain-containing protein</fullName>
    </recommendedName>
</protein>
<comment type="caution">
    <text evidence="1">The sequence shown here is derived from an EMBL/GenBank/DDBJ whole genome shotgun (WGS) entry which is preliminary data.</text>
</comment>
<evidence type="ECO:0000313" key="1">
    <source>
        <dbReference type="EMBL" id="KAA6330151.1"/>
    </source>
</evidence>
<dbReference type="AlphaFoldDB" id="A0A5J4RAZ4"/>
<reference evidence="1 2" key="1">
    <citation type="submission" date="2019-03" db="EMBL/GenBank/DDBJ databases">
        <title>Single cell metagenomics reveals metabolic interactions within the superorganism composed of flagellate Streblomastix strix and complex community of Bacteroidetes bacteria on its surface.</title>
        <authorList>
            <person name="Treitli S.C."/>
            <person name="Kolisko M."/>
            <person name="Husnik F."/>
            <person name="Keeling P."/>
            <person name="Hampl V."/>
        </authorList>
    </citation>
    <scope>NUCLEOTIDE SEQUENCE [LARGE SCALE GENOMIC DNA]</scope>
    <source>
        <strain evidence="1">ST1C</strain>
    </source>
</reference>
<dbReference type="OrthoDB" id="354826at2759"/>
<dbReference type="InterPro" id="IPR011009">
    <property type="entry name" value="Kinase-like_dom_sf"/>
</dbReference>
<sequence length="68" mass="7942">MDLSKLTYADIKVLKKLGHGAQGRTFHILLNNTKEEFAMKKVDYLADEDIKRANEEIEQMKKLKSRFT</sequence>
<name>A0A5J4RAZ4_9EUKA</name>
<evidence type="ECO:0000313" key="2">
    <source>
        <dbReference type="Proteomes" id="UP000324800"/>
    </source>
</evidence>